<proteinExistence type="predicted"/>
<dbReference type="PROSITE" id="PS51084">
    <property type="entry name" value="HIT_2"/>
    <property type="match status" value="1"/>
</dbReference>
<dbReference type="EMBL" id="UINC01090000">
    <property type="protein sequence ID" value="SVC41561.1"/>
    <property type="molecule type" value="Genomic_DNA"/>
</dbReference>
<gene>
    <name evidence="2" type="ORF">METZ01_LOCUS294415</name>
</gene>
<dbReference type="CDD" id="cd01276">
    <property type="entry name" value="PKCI_related"/>
    <property type="match status" value="1"/>
</dbReference>
<dbReference type="InterPro" id="IPR019808">
    <property type="entry name" value="Histidine_triad_CS"/>
</dbReference>
<dbReference type="InterPro" id="IPR011146">
    <property type="entry name" value="HIT-like"/>
</dbReference>
<evidence type="ECO:0000259" key="1">
    <source>
        <dbReference type="PROSITE" id="PS51084"/>
    </source>
</evidence>
<dbReference type="InterPro" id="IPR036265">
    <property type="entry name" value="HIT-like_sf"/>
</dbReference>
<dbReference type="GO" id="GO:0003824">
    <property type="term" value="F:catalytic activity"/>
    <property type="evidence" value="ECO:0007669"/>
    <property type="project" value="InterPro"/>
</dbReference>
<protein>
    <recommendedName>
        <fullName evidence="1">HIT domain-containing protein</fullName>
    </recommendedName>
</protein>
<dbReference type="PRINTS" id="PR00332">
    <property type="entry name" value="HISTRIAD"/>
</dbReference>
<dbReference type="AlphaFoldDB" id="A0A382M2Z5"/>
<evidence type="ECO:0000313" key="2">
    <source>
        <dbReference type="EMBL" id="SVC41561.1"/>
    </source>
</evidence>
<dbReference type="PANTHER" id="PTHR23089">
    <property type="entry name" value="HISTIDINE TRIAD HIT PROTEIN"/>
    <property type="match status" value="1"/>
</dbReference>
<accession>A0A382M2Z5</accession>
<dbReference type="Gene3D" id="3.30.428.10">
    <property type="entry name" value="HIT-like"/>
    <property type="match status" value="1"/>
</dbReference>
<dbReference type="InterPro" id="IPR001310">
    <property type="entry name" value="Histidine_triad_HIT"/>
</dbReference>
<feature type="domain" description="HIT" evidence="1">
    <location>
        <begin position="32"/>
        <end position="141"/>
    </location>
</feature>
<dbReference type="SUPFAM" id="SSF54197">
    <property type="entry name" value="HIT-like"/>
    <property type="match status" value="1"/>
</dbReference>
<dbReference type="Pfam" id="PF01230">
    <property type="entry name" value="HIT"/>
    <property type="match status" value="1"/>
</dbReference>
<name>A0A382M2Z5_9ZZZZ</name>
<reference evidence="2" key="1">
    <citation type="submission" date="2018-05" db="EMBL/GenBank/DDBJ databases">
        <authorList>
            <person name="Lanie J.A."/>
            <person name="Ng W.-L."/>
            <person name="Kazmierczak K.M."/>
            <person name="Andrzejewski T.M."/>
            <person name="Davidsen T.M."/>
            <person name="Wayne K.J."/>
            <person name="Tettelin H."/>
            <person name="Glass J.I."/>
            <person name="Rusch D."/>
            <person name="Podicherti R."/>
            <person name="Tsui H.-C.T."/>
            <person name="Winkler M.E."/>
        </authorList>
    </citation>
    <scope>NUCLEOTIDE SEQUENCE</scope>
</reference>
<dbReference type="PROSITE" id="PS00892">
    <property type="entry name" value="HIT_1"/>
    <property type="match status" value="1"/>
</dbReference>
<sequence length="142" mass="15884">MEVIYSTTFIFIISGVIMSHSNNNEADTSETVFGEIVRGSIDADVVYRDELVTAFRDIQPRAPVHILVVPNKTIRTMDDVNQGDEETLGRMLRVASDIARDEGLGDRGYRLIINCKEHGGQEVYHLHMHIVGGTRLGRMVAQ</sequence>
<organism evidence="2">
    <name type="scientific">marine metagenome</name>
    <dbReference type="NCBI Taxonomy" id="408172"/>
    <lineage>
        <taxon>unclassified sequences</taxon>
        <taxon>metagenomes</taxon>
        <taxon>ecological metagenomes</taxon>
    </lineage>
</organism>